<evidence type="ECO:0000313" key="2">
    <source>
        <dbReference type="Proteomes" id="UP000001635"/>
    </source>
</evidence>
<proteinExistence type="predicted"/>
<keyword evidence="2" id="KW-1185">Reference proteome</keyword>
<organism evidence="1 2">
    <name type="scientific">Cyclobacterium marinum (strain ATCC 25205 / DSM 745 / LMG 13164 / NCIMB 1802)</name>
    <name type="common">Flectobacillus marinus</name>
    <dbReference type="NCBI Taxonomy" id="880070"/>
    <lineage>
        <taxon>Bacteria</taxon>
        <taxon>Pseudomonadati</taxon>
        <taxon>Bacteroidota</taxon>
        <taxon>Cytophagia</taxon>
        <taxon>Cytophagales</taxon>
        <taxon>Cyclobacteriaceae</taxon>
        <taxon>Cyclobacterium</taxon>
    </lineage>
</organism>
<reference evidence="2" key="1">
    <citation type="submission" date="2011-07" db="EMBL/GenBank/DDBJ databases">
        <title>The complete genome of Cyclobacterium marinum DSM 745.</title>
        <authorList>
            <person name="Lucas S."/>
            <person name="Han J."/>
            <person name="Lapidus A."/>
            <person name="Bruce D."/>
            <person name="Goodwin L."/>
            <person name="Pitluck S."/>
            <person name="Peters L."/>
            <person name="Kyrpides N."/>
            <person name="Mavromatis K."/>
            <person name="Ivanova N."/>
            <person name="Ovchinnikova G."/>
            <person name="Chertkov O."/>
            <person name="Detter J.C."/>
            <person name="Tapia R."/>
            <person name="Han C."/>
            <person name="Land M."/>
            <person name="Hauser L."/>
            <person name="Markowitz V."/>
            <person name="Cheng J.-F."/>
            <person name="Hugenholtz P."/>
            <person name="Woyke T."/>
            <person name="Wu D."/>
            <person name="Tindall B."/>
            <person name="Schuetze A."/>
            <person name="Brambilla E."/>
            <person name="Klenk H.-P."/>
            <person name="Eisen J.A."/>
        </authorList>
    </citation>
    <scope>NUCLEOTIDE SEQUENCE [LARGE SCALE GENOMIC DNA]</scope>
    <source>
        <strain evidence="2">ATCC 25205 / DSM 745 / LMG 13164 / NCIMB 1802</strain>
    </source>
</reference>
<sequence length="30" mass="3522">MAYPSNVKKKEIPVLISLSYGWNYAYEPFL</sequence>
<evidence type="ECO:0000313" key="1">
    <source>
        <dbReference type="EMBL" id="AEL26195.1"/>
    </source>
</evidence>
<protein>
    <submittedName>
        <fullName evidence="1">Uncharacterized protein</fullName>
    </submittedName>
</protein>
<name>G0IUX1_CYCMS</name>
<dbReference type="AlphaFoldDB" id="G0IUX1"/>
<dbReference type="Proteomes" id="UP000001635">
    <property type="component" value="Chromosome"/>
</dbReference>
<accession>G0IUX1</accession>
<dbReference type="HOGENOM" id="CLU_3403115_0_0_10"/>
<dbReference type="KEGG" id="cmr:Cycma_2453"/>
<dbReference type="EMBL" id="CP002955">
    <property type="protein sequence ID" value="AEL26195.1"/>
    <property type="molecule type" value="Genomic_DNA"/>
</dbReference>
<gene>
    <name evidence="1" type="ordered locus">Cycma_2453</name>
</gene>